<gene>
    <name evidence="1" type="ORF">SAMN02745131_03923</name>
</gene>
<dbReference type="STRING" id="1121884.SAMN02745131_03923"/>
<dbReference type="Proteomes" id="UP000184048">
    <property type="component" value="Unassembled WGS sequence"/>
</dbReference>
<dbReference type="RefSeq" id="WP_072837039.1">
    <property type="nucleotide sequence ID" value="NZ_FQUU01000024.1"/>
</dbReference>
<accession>A0A1M5FS10</accession>
<evidence type="ECO:0000313" key="1">
    <source>
        <dbReference type="EMBL" id="SHF94209.1"/>
    </source>
</evidence>
<dbReference type="AlphaFoldDB" id="A0A1M5FS10"/>
<protein>
    <recommendedName>
        <fullName evidence="3">Nucleotide modification associated domain-containing protein</fullName>
    </recommendedName>
</protein>
<name>A0A1M5FS10_9BACT</name>
<reference evidence="1 2" key="1">
    <citation type="submission" date="2016-11" db="EMBL/GenBank/DDBJ databases">
        <authorList>
            <person name="Jaros S."/>
            <person name="Januszkiewicz K."/>
            <person name="Wedrychowicz H."/>
        </authorList>
    </citation>
    <scope>NUCLEOTIDE SEQUENCE [LARGE SCALE GENOMIC DNA]</scope>
    <source>
        <strain evidence="1 2">DSM 18119</strain>
    </source>
</reference>
<dbReference type="OrthoDB" id="9999110at2"/>
<keyword evidence="2" id="KW-1185">Reference proteome</keyword>
<evidence type="ECO:0000313" key="2">
    <source>
        <dbReference type="Proteomes" id="UP000184048"/>
    </source>
</evidence>
<proteinExistence type="predicted"/>
<dbReference type="EMBL" id="FQUU01000024">
    <property type="protein sequence ID" value="SHF94209.1"/>
    <property type="molecule type" value="Genomic_DNA"/>
</dbReference>
<sequence length="221" mass="26545">MIHEFVKEYFKPGNIYDWGDDPAFFMATKEFSNANFATWGVCRPEVRSQLKQGDLVIFFCGRQEISREWNYYFIGFGTVQKTLRERENIWLSDTYKKYRSFYNLLIRNGQQFEPFGKLHTDWEKRSLSPYVFFETKEPFTSFNISSPLKVATCIPKESLLERWDSDNSRVKELENILFKKYTQSTRRLRINNPQRAHVHIRYKLTISDINNLRNDLLQFVK</sequence>
<organism evidence="1 2">
    <name type="scientific">Flavisolibacter ginsengisoli DSM 18119</name>
    <dbReference type="NCBI Taxonomy" id="1121884"/>
    <lineage>
        <taxon>Bacteria</taxon>
        <taxon>Pseudomonadati</taxon>
        <taxon>Bacteroidota</taxon>
        <taxon>Chitinophagia</taxon>
        <taxon>Chitinophagales</taxon>
        <taxon>Chitinophagaceae</taxon>
        <taxon>Flavisolibacter</taxon>
    </lineage>
</organism>
<evidence type="ECO:0008006" key="3">
    <source>
        <dbReference type="Google" id="ProtNLM"/>
    </source>
</evidence>